<accession>A0ABQ5F3B7</accession>
<protein>
    <submittedName>
        <fullName evidence="2">Uncharacterized protein</fullName>
    </submittedName>
</protein>
<feature type="compositionally biased region" description="Low complexity" evidence="1">
    <location>
        <begin position="12"/>
        <end position="22"/>
    </location>
</feature>
<evidence type="ECO:0000256" key="1">
    <source>
        <dbReference type="SAM" id="MobiDB-lite"/>
    </source>
</evidence>
<organism evidence="2 3">
    <name type="scientific">Tanacetum coccineum</name>
    <dbReference type="NCBI Taxonomy" id="301880"/>
    <lineage>
        <taxon>Eukaryota</taxon>
        <taxon>Viridiplantae</taxon>
        <taxon>Streptophyta</taxon>
        <taxon>Embryophyta</taxon>
        <taxon>Tracheophyta</taxon>
        <taxon>Spermatophyta</taxon>
        <taxon>Magnoliopsida</taxon>
        <taxon>eudicotyledons</taxon>
        <taxon>Gunneridae</taxon>
        <taxon>Pentapetalae</taxon>
        <taxon>asterids</taxon>
        <taxon>campanulids</taxon>
        <taxon>Asterales</taxon>
        <taxon>Asteraceae</taxon>
        <taxon>Asteroideae</taxon>
        <taxon>Anthemideae</taxon>
        <taxon>Anthemidinae</taxon>
        <taxon>Tanacetum</taxon>
    </lineage>
</organism>
<dbReference type="EMBL" id="BQNB010016949">
    <property type="protein sequence ID" value="GJT57644.1"/>
    <property type="molecule type" value="Genomic_DNA"/>
</dbReference>
<proteinExistence type="predicted"/>
<name>A0ABQ5F3B7_9ASTR</name>
<keyword evidence="3" id="KW-1185">Reference proteome</keyword>
<sequence>MPSNPPKETPKGKATSKSSKTGKVYFLERNPVEVPTAVVVMDEAGEDVNRYPLDLSTPLPLQCHPGHLTVAADYFFNNDLEYLKSPDPERTYTTSITKTKGERRKLWQDSQLNKFSKLMYIPHLMGKFWGSAVVSVKKLVTKYGHLDEIVVKRADRQSLVIKKHVEDLQLGVESYQKKLNITLPQQTFHKRVTGADGAIQDLERSSRKFGMKLLIEYAIFQFGIQYGDYKVGGSGRLLTENGQVLW</sequence>
<feature type="region of interest" description="Disordered" evidence="1">
    <location>
        <begin position="1"/>
        <end position="22"/>
    </location>
</feature>
<evidence type="ECO:0000313" key="3">
    <source>
        <dbReference type="Proteomes" id="UP001151760"/>
    </source>
</evidence>
<reference evidence="2" key="1">
    <citation type="journal article" date="2022" name="Int. J. Mol. Sci.">
        <title>Draft Genome of Tanacetum Coccineum: Genomic Comparison of Closely Related Tanacetum-Family Plants.</title>
        <authorList>
            <person name="Yamashiro T."/>
            <person name="Shiraishi A."/>
            <person name="Nakayama K."/>
            <person name="Satake H."/>
        </authorList>
    </citation>
    <scope>NUCLEOTIDE SEQUENCE</scope>
</reference>
<gene>
    <name evidence="2" type="ORF">Tco_0992698</name>
</gene>
<comment type="caution">
    <text evidence="2">The sequence shown here is derived from an EMBL/GenBank/DDBJ whole genome shotgun (WGS) entry which is preliminary data.</text>
</comment>
<evidence type="ECO:0000313" key="2">
    <source>
        <dbReference type="EMBL" id="GJT57644.1"/>
    </source>
</evidence>
<dbReference type="Proteomes" id="UP001151760">
    <property type="component" value="Unassembled WGS sequence"/>
</dbReference>
<reference evidence="2" key="2">
    <citation type="submission" date="2022-01" db="EMBL/GenBank/DDBJ databases">
        <authorList>
            <person name="Yamashiro T."/>
            <person name="Shiraishi A."/>
            <person name="Satake H."/>
            <person name="Nakayama K."/>
        </authorList>
    </citation>
    <scope>NUCLEOTIDE SEQUENCE</scope>
</reference>